<evidence type="ECO:0000313" key="2">
    <source>
        <dbReference type="EMBL" id="RVU33575.1"/>
    </source>
</evidence>
<reference evidence="2 3" key="1">
    <citation type="submission" date="2019-01" db="EMBL/GenBank/DDBJ databases">
        <authorList>
            <person name="Chen W.-M."/>
        </authorList>
    </citation>
    <scope>NUCLEOTIDE SEQUENCE [LARGE SCALE GENOMIC DNA]</scope>
    <source>
        <strain evidence="2 3">KYPC3</strain>
    </source>
</reference>
<name>A0A437QGA2_9GAMM</name>
<organism evidence="2 3">
    <name type="scientific">Rheinheimera riviphila</name>
    <dbReference type="NCBI Taxonomy" id="1834037"/>
    <lineage>
        <taxon>Bacteria</taxon>
        <taxon>Pseudomonadati</taxon>
        <taxon>Pseudomonadota</taxon>
        <taxon>Gammaproteobacteria</taxon>
        <taxon>Chromatiales</taxon>
        <taxon>Chromatiaceae</taxon>
        <taxon>Rheinheimera</taxon>
    </lineage>
</organism>
<comment type="caution">
    <text evidence="2">The sequence shown here is derived from an EMBL/GenBank/DDBJ whole genome shotgun (WGS) entry which is preliminary data.</text>
</comment>
<dbReference type="EMBL" id="SACS01000020">
    <property type="protein sequence ID" value="RVU33575.1"/>
    <property type="molecule type" value="Genomic_DNA"/>
</dbReference>
<proteinExistence type="predicted"/>
<feature type="region of interest" description="Disordered" evidence="1">
    <location>
        <begin position="120"/>
        <end position="142"/>
    </location>
</feature>
<dbReference type="RefSeq" id="WP_127700400.1">
    <property type="nucleotide sequence ID" value="NZ_SACS01000020.1"/>
</dbReference>
<sequence length="142" mass="15245">MQTDPILMVSLIRQCNAGTETAELLLHWLKQAVLLDVQRHGRALSASLVRNLMTEFGPILQALASLSDDPPQQAACQQLFSQICAFYRDLNPACGDTGPEQPTVAMPPVAIPASGFAIVAGSKDTPPEQKGLAGPPSYNRYD</sequence>
<evidence type="ECO:0000313" key="3">
    <source>
        <dbReference type="Proteomes" id="UP000283077"/>
    </source>
</evidence>
<accession>A0A437QGA2</accession>
<dbReference type="AlphaFoldDB" id="A0A437QGA2"/>
<protein>
    <submittedName>
        <fullName evidence="2">Uncharacterized protein</fullName>
    </submittedName>
</protein>
<keyword evidence="3" id="KW-1185">Reference proteome</keyword>
<evidence type="ECO:0000256" key="1">
    <source>
        <dbReference type="SAM" id="MobiDB-lite"/>
    </source>
</evidence>
<dbReference type="Proteomes" id="UP000283077">
    <property type="component" value="Unassembled WGS sequence"/>
</dbReference>
<dbReference type="OrthoDB" id="9843089at2"/>
<gene>
    <name evidence="2" type="ORF">EOE67_16290</name>
</gene>